<proteinExistence type="predicted"/>
<reference evidence="1" key="1">
    <citation type="submission" date="2021-06" db="EMBL/GenBank/DDBJ databases">
        <authorList>
            <person name="Kallberg Y."/>
            <person name="Tangrot J."/>
            <person name="Rosling A."/>
        </authorList>
    </citation>
    <scope>NUCLEOTIDE SEQUENCE</scope>
    <source>
        <strain evidence="1">AU212A</strain>
    </source>
</reference>
<sequence>MLTSPLNRSARSETVVDVGTHYPACDECYEYQYNHHNPSFYCQPCNTKRFRQDFDKWSTGNDKLDRLIQRSQTKSKNIYELLEWIPYSNLKEITRISQGGFATVFSAIWVDGPMQRFDLNKQQWSRAGISMVVFKEFHNSKDSSFEFLEEDPKSKNYGIVMKYASLGSLRRILNESFHEKSWDQRFDIILEISSLFEIFMGRRPQLPKETPSLLKKLFNKCWDANPDGRPTMQQIHKELERWKHRIRDVPASKIYKEFKIANEDWKRNSNVIRHPILEVPEGSL</sequence>
<dbReference type="Proteomes" id="UP000789860">
    <property type="component" value="Unassembled WGS sequence"/>
</dbReference>
<dbReference type="EMBL" id="CAJVPM010000234">
    <property type="protein sequence ID" value="CAG8439019.1"/>
    <property type="molecule type" value="Genomic_DNA"/>
</dbReference>
<gene>
    <name evidence="1" type="ORF">SCALOS_LOCUS486</name>
</gene>
<comment type="caution">
    <text evidence="1">The sequence shown here is derived from an EMBL/GenBank/DDBJ whole genome shotgun (WGS) entry which is preliminary data.</text>
</comment>
<evidence type="ECO:0000313" key="2">
    <source>
        <dbReference type="Proteomes" id="UP000789860"/>
    </source>
</evidence>
<protein>
    <submittedName>
        <fullName evidence="1">7127_t:CDS:1</fullName>
    </submittedName>
</protein>
<keyword evidence="2" id="KW-1185">Reference proteome</keyword>
<accession>A0ACA9JXC1</accession>
<name>A0ACA9JXC1_9GLOM</name>
<evidence type="ECO:0000313" key="1">
    <source>
        <dbReference type="EMBL" id="CAG8439019.1"/>
    </source>
</evidence>
<organism evidence="1 2">
    <name type="scientific">Scutellospora calospora</name>
    <dbReference type="NCBI Taxonomy" id="85575"/>
    <lineage>
        <taxon>Eukaryota</taxon>
        <taxon>Fungi</taxon>
        <taxon>Fungi incertae sedis</taxon>
        <taxon>Mucoromycota</taxon>
        <taxon>Glomeromycotina</taxon>
        <taxon>Glomeromycetes</taxon>
        <taxon>Diversisporales</taxon>
        <taxon>Gigasporaceae</taxon>
        <taxon>Scutellospora</taxon>
    </lineage>
</organism>